<feature type="region of interest" description="Disordered" evidence="1">
    <location>
        <begin position="534"/>
        <end position="585"/>
    </location>
</feature>
<keyword evidence="3" id="KW-1185">Reference proteome</keyword>
<reference evidence="2" key="1">
    <citation type="submission" date="2016-03" db="EMBL/GenBank/DDBJ databases">
        <title>Mechanisms controlling the formation of the plant cell surface in tip-growing cells are functionally conserved among land plants.</title>
        <authorList>
            <person name="Honkanen S."/>
            <person name="Jones V.A."/>
            <person name="Morieri G."/>
            <person name="Champion C."/>
            <person name="Hetherington A.J."/>
            <person name="Kelly S."/>
            <person name="Saint-Marcoux D."/>
            <person name="Proust H."/>
            <person name="Prescott H."/>
            <person name="Dolan L."/>
        </authorList>
    </citation>
    <scope>NUCLEOTIDE SEQUENCE [LARGE SCALE GENOMIC DNA]</scope>
    <source>
        <tissue evidence="2">Whole gametophyte</tissue>
    </source>
</reference>
<evidence type="ECO:0000313" key="3">
    <source>
        <dbReference type="Proteomes" id="UP000077202"/>
    </source>
</evidence>
<feature type="region of interest" description="Disordered" evidence="1">
    <location>
        <begin position="501"/>
        <end position="522"/>
    </location>
</feature>
<protein>
    <submittedName>
        <fullName evidence="2">Uncharacterized protein</fullName>
    </submittedName>
</protein>
<feature type="compositionally biased region" description="Basic and acidic residues" evidence="1">
    <location>
        <begin position="511"/>
        <end position="522"/>
    </location>
</feature>
<comment type="caution">
    <text evidence="2">The sequence shown here is derived from an EMBL/GenBank/DDBJ whole genome shotgun (WGS) entry which is preliminary data.</text>
</comment>
<dbReference type="AlphaFoldDB" id="A0A176VZ52"/>
<dbReference type="EMBL" id="LVLJ01002329">
    <property type="protein sequence ID" value="OAE25495.1"/>
    <property type="molecule type" value="Genomic_DNA"/>
</dbReference>
<name>A0A176VZ52_MARPO</name>
<sequence>MNSSRWHPYIDFGTFTGTPWAGPEEKNNQELPLSMEDLSHTITDARRHLDYTNANISILAHVGSMGPRVRTSPASVVDATGVPEGCVEVHGHLRKVIALALLLKADGFAVDEPLDSRRQPPDGVLVKGLGSVEIQLANHLVIPIPITIIIRVHARLILAEEIEIDLVLTVVALLGRQIEARVEPARVALGGQDPRAERARLELHVCPPPGSASAVEGQRDFALIIIVRQRFVPIVYGELWQSPSFATFHGARHVASCSSAAAALVEGLLAVVVVAASEAAAAAAAVVAPATSESGRNSDTGIRPLARKGEPRDESGQDGGGGREPIGGSMDFLIDRSIGRSVEESIVLTASHHSRALSVSLRSRSERKSLPSRAARHMLYATMRAKHREAHELHSWHPSDNRVDASSHRHNILDRSLWQITPAQQITPEPAMPQARQRAPREYTLPTIPLCPTPPHPAQPSPAQRARAAHIAPTALPPRSRRVDSTSALFPIRHFPRPVSNFQGSVGSVGNERRGTNERSAEAGDMAWHANRTSNTHVQASTPRPRPRLRPPGLGAGGGGRGRRRRRLDGFEAPTCQDRTVEPDWPSSRSRLRLRLRSMGQ</sequence>
<evidence type="ECO:0000313" key="2">
    <source>
        <dbReference type="EMBL" id="OAE25495.1"/>
    </source>
</evidence>
<accession>A0A176VZ52</accession>
<organism evidence="2 3">
    <name type="scientific">Marchantia polymorpha subsp. ruderalis</name>
    <dbReference type="NCBI Taxonomy" id="1480154"/>
    <lineage>
        <taxon>Eukaryota</taxon>
        <taxon>Viridiplantae</taxon>
        <taxon>Streptophyta</taxon>
        <taxon>Embryophyta</taxon>
        <taxon>Marchantiophyta</taxon>
        <taxon>Marchantiopsida</taxon>
        <taxon>Marchantiidae</taxon>
        <taxon>Marchantiales</taxon>
        <taxon>Marchantiaceae</taxon>
        <taxon>Marchantia</taxon>
    </lineage>
</organism>
<dbReference type="Proteomes" id="UP000077202">
    <property type="component" value="Unassembled WGS sequence"/>
</dbReference>
<gene>
    <name evidence="2" type="ORF">AXG93_1543s1110</name>
</gene>
<evidence type="ECO:0000256" key="1">
    <source>
        <dbReference type="SAM" id="MobiDB-lite"/>
    </source>
</evidence>
<feature type="region of interest" description="Disordered" evidence="1">
    <location>
        <begin position="287"/>
        <end position="328"/>
    </location>
</feature>
<proteinExistence type="predicted"/>